<protein>
    <submittedName>
        <fullName evidence="1">Uncharacterized protein</fullName>
    </submittedName>
</protein>
<accession>A0A6J5LQN9</accession>
<reference evidence="1" key="1">
    <citation type="submission" date="2020-04" db="EMBL/GenBank/DDBJ databases">
        <authorList>
            <person name="Chiriac C."/>
            <person name="Salcher M."/>
            <person name="Ghai R."/>
            <person name="Kavagutti S V."/>
        </authorList>
    </citation>
    <scope>NUCLEOTIDE SEQUENCE</scope>
</reference>
<organism evidence="1">
    <name type="scientific">uncultured Caudovirales phage</name>
    <dbReference type="NCBI Taxonomy" id="2100421"/>
    <lineage>
        <taxon>Viruses</taxon>
        <taxon>Duplodnaviria</taxon>
        <taxon>Heunggongvirae</taxon>
        <taxon>Uroviricota</taxon>
        <taxon>Caudoviricetes</taxon>
        <taxon>Peduoviridae</taxon>
        <taxon>Maltschvirus</taxon>
        <taxon>Maltschvirus maltsch</taxon>
    </lineage>
</organism>
<name>A0A6J5LQN9_9CAUD</name>
<sequence length="80" mass="8756">MTIPVIHTLEPAYTVIEKLGGKSAVSDALGLDKSTLSRWCQPRPGGTGGLIPQRYWPQLIDMARDQRVRIGIKELAAIEA</sequence>
<dbReference type="EMBL" id="LR796318">
    <property type="protein sequence ID" value="CAB4136598.1"/>
    <property type="molecule type" value="Genomic_DNA"/>
</dbReference>
<gene>
    <name evidence="1" type="ORF">UFOVP312_24</name>
</gene>
<evidence type="ECO:0000313" key="1">
    <source>
        <dbReference type="EMBL" id="CAB4136598.1"/>
    </source>
</evidence>
<proteinExistence type="predicted"/>